<protein>
    <submittedName>
        <fullName evidence="1">Uncharacterized protein</fullName>
    </submittedName>
</protein>
<dbReference type="Proteomes" id="UP001271648">
    <property type="component" value="Unassembled WGS sequence"/>
</dbReference>
<reference evidence="1 2" key="1">
    <citation type="submission" date="2023-06" db="EMBL/GenBank/DDBJ databases">
        <title>Sporosarcina sp. nov., isolated from Korean traditional fermented seafood 'Jeotgal'.</title>
        <authorList>
            <person name="Yang A.I."/>
            <person name="Shin N.-R."/>
        </authorList>
    </citation>
    <scope>NUCLEOTIDE SEQUENCE [LARGE SCALE GENOMIC DNA]</scope>
    <source>
        <strain evidence="1 2">KCTC43456</strain>
    </source>
</reference>
<dbReference type="EMBL" id="JAUBDJ010000015">
    <property type="protein sequence ID" value="MDW0118599.1"/>
    <property type="molecule type" value="Genomic_DNA"/>
</dbReference>
<proteinExistence type="predicted"/>
<sequence>MKKVIFCICRGREMVWVEAYEKVKELDKIAQMRRAIVADLAAEGMSKERIKEFVSDFGL</sequence>
<evidence type="ECO:0000313" key="1">
    <source>
        <dbReference type="EMBL" id="MDW0118599.1"/>
    </source>
</evidence>
<name>A0AAW9AC28_9BACL</name>
<accession>A0AAW9AC28</accession>
<organism evidence="1 2">
    <name type="scientific">Sporosarcina thermotolerans</name>
    <dbReference type="NCBI Taxonomy" id="633404"/>
    <lineage>
        <taxon>Bacteria</taxon>
        <taxon>Bacillati</taxon>
        <taxon>Bacillota</taxon>
        <taxon>Bacilli</taxon>
        <taxon>Bacillales</taxon>
        <taxon>Caryophanaceae</taxon>
        <taxon>Sporosarcina</taxon>
    </lineage>
</organism>
<keyword evidence="2" id="KW-1185">Reference proteome</keyword>
<comment type="caution">
    <text evidence="1">The sequence shown here is derived from an EMBL/GenBank/DDBJ whole genome shotgun (WGS) entry which is preliminary data.</text>
</comment>
<dbReference type="RefSeq" id="WP_317941300.1">
    <property type="nucleotide sequence ID" value="NZ_JAUBDJ010000015.1"/>
</dbReference>
<evidence type="ECO:0000313" key="2">
    <source>
        <dbReference type="Proteomes" id="UP001271648"/>
    </source>
</evidence>
<dbReference type="AlphaFoldDB" id="A0AAW9AC28"/>
<gene>
    <name evidence="1" type="ORF">QTL97_16865</name>
</gene>